<dbReference type="Pfam" id="PF01217">
    <property type="entry name" value="Clat_adaptor_s"/>
    <property type="match status" value="1"/>
</dbReference>
<evidence type="ECO:0000256" key="6">
    <source>
        <dbReference type="ARBA" id="ARBA00022892"/>
    </source>
</evidence>
<evidence type="ECO:0000256" key="5">
    <source>
        <dbReference type="ARBA" id="ARBA00022490"/>
    </source>
</evidence>
<organism evidence="14 15">
    <name type="scientific">Tritrichomonas foetus</name>
    <dbReference type="NCBI Taxonomy" id="1144522"/>
    <lineage>
        <taxon>Eukaryota</taxon>
        <taxon>Metamonada</taxon>
        <taxon>Parabasalia</taxon>
        <taxon>Tritrichomonadida</taxon>
        <taxon>Tritrichomonadidae</taxon>
        <taxon>Tritrichomonas</taxon>
    </lineage>
</organism>
<dbReference type="GeneID" id="94839671"/>
<evidence type="ECO:0000256" key="11">
    <source>
        <dbReference type="ARBA" id="ARBA00045555"/>
    </source>
</evidence>
<evidence type="ECO:0000256" key="4">
    <source>
        <dbReference type="ARBA" id="ARBA00022448"/>
    </source>
</evidence>
<keyword evidence="4 12" id="KW-0813">Transport</keyword>
<dbReference type="Proteomes" id="UP000179807">
    <property type="component" value="Unassembled WGS sequence"/>
</dbReference>
<keyword evidence="15" id="KW-1185">Reference proteome</keyword>
<dbReference type="GO" id="GO:0006886">
    <property type="term" value="P:intracellular protein transport"/>
    <property type="evidence" value="ECO:0007669"/>
    <property type="project" value="TreeGrafter"/>
</dbReference>
<keyword evidence="10 12" id="KW-0968">Cytoplasmic vesicle</keyword>
<proteinExistence type="inferred from homology"/>
<dbReference type="SUPFAM" id="SSF64356">
    <property type="entry name" value="SNARE-like"/>
    <property type="match status" value="1"/>
</dbReference>
<dbReference type="PANTHER" id="PTHR11043:SF0">
    <property type="entry name" value="COATOMER SUBUNIT ZETA"/>
    <property type="match status" value="1"/>
</dbReference>
<keyword evidence="8 12" id="KW-0333">Golgi apparatus</keyword>
<keyword evidence="5 12" id="KW-0963">Cytoplasm</keyword>
<comment type="function">
    <text evidence="11">The coatomer is a cytosolic protein complex that binds to dilysine motifs and reversibly associates with Golgi non-clathrin-coated vesicles, which further mediate biosynthetic protein transport from the ER, via the Golgi up to the trans Golgi network. Coatomer complex is required for budding from Golgi membranes, and is essential for the retrograde Golgi-to-ER transport of dilysine-tagged proteins. The zeta subunit may be involved in regulating the coat assembly and, hence, the rate of biosynthetic protein transport due to its association-dissociation properties with the coatomer complex.</text>
</comment>
<dbReference type="AlphaFoldDB" id="A0A1J4K438"/>
<dbReference type="VEuPathDB" id="TrichDB:TRFO_26467"/>
<comment type="subunit">
    <text evidence="3 12">Oligomeric complex that consists of at least the alpha, beta, beta', gamma, delta, epsilon and zeta subunits.</text>
</comment>
<evidence type="ECO:0000313" key="15">
    <source>
        <dbReference type="Proteomes" id="UP000179807"/>
    </source>
</evidence>
<reference evidence="14" key="1">
    <citation type="submission" date="2016-10" db="EMBL/GenBank/DDBJ databases">
        <authorList>
            <person name="Benchimol M."/>
            <person name="Almeida L.G."/>
            <person name="Vasconcelos A.T."/>
            <person name="Perreira-Neves A."/>
            <person name="Rosa I.A."/>
            <person name="Tasca T."/>
            <person name="Bogo M.R."/>
            <person name="de Souza W."/>
        </authorList>
    </citation>
    <scope>NUCLEOTIDE SEQUENCE [LARGE SCALE GENOMIC DNA]</scope>
    <source>
        <strain evidence="14">K</strain>
    </source>
</reference>
<gene>
    <name evidence="14" type="primary">CopZ</name>
    <name evidence="14" type="ORF">TRFO_26467</name>
</gene>
<dbReference type="GO" id="GO:0030126">
    <property type="term" value="C:COPI vesicle coat"/>
    <property type="evidence" value="ECO:0007669"/>
    <property type="project" value="UniProtKB-UniRule"/>
</dbReference>
<keyword evidence="9 12" id="KW-0472">Membrane</keyword>
<name>A0A1J4K438_9EUKA</name>
<feature type="domain" description="AP complex mu/sigma subunit" evidence="13">
    <location>
        <begin position="10"/>
        <end position="129"/>
    </location>
</feature>
<evidence type="ECO:0000256" key="7">
    <source>
        <dbReference type="ARBA" id="ARBA00022927"/>
    </source>
</evidence>
<evidence type="ECO:0000256" key="10">
    <source>
        <dbReference type="ARBA" id="ARBA00023329"/>
    </source>
</evidence>
<comment type="caution">
    <text evidence="14">The sequence shown here is derived from an EMBL/GenBank/DDBJ whole genome shotgun (WGS) entry which is preliminary data.</text>
</comment>
<evidence type="ECO:0000256" key="2">
    <source>
        <dbReference type="ARBA" id="ARBA00006972"/>
    </source>
</evidence>
<evidence type="ECO:0000313" key="14">
    <source>
        <dbReference type="EMBL" id="OHT05730.1"/>
    </source>
</evidence>
<dbReference type="GO" id="GO:0000139">
    <property type="term" value="C:Golgi membrane"/>
    <property type="evidence" value="ECO:0007669"/>
    <property type="project" value="UniProtKB-SubCell"/>
</dbReference>
<dbReference type="InterPro" id="IPR022775">
    <property type="entry name" value="AP_mu_sigma_su"/>
</dbReference>
<evidence type="ECO:0000256" key="12">
    <source>
        <dbReference type="RuleBase" id="RU366053"/>
    </source>
</evidence>
<evidence type="ECO:0000256" key="8">
    <source>
        <dbReference type="ARBA" id="ARBA00023034"/>
    </source>
</evidence>
<comment type="subcellular location">
    <subcellularLocation>
        <location evidence="12">Cytoplasm</location>
    </subcellularLocation>
    <subcellularLocation>
        <location evidence="1 12">Golgi apparatus membrane</location>
        <topology evidence="1 12">Peripheral membrane protein</topology>
        <orientation evidence="1 12">Cytoplasmic side</orientation>
    </subcellularLocation>
    <subcellularLocation>
        <location evidence="12">Cytoplasmic vesicle</location>
        <location evidence="12">COPI-coated vesicle membrane</location>
        <topology evidence="12">Peripheral membrane protein</topology>
        <orientation evidence="12">Cytoplasmic side</orientation>
    </subcellularLocation>
</comment>
<evidence type="ECO:0000256" key="3">
    <source>
        <dbReference type="ARBA" id="ARBA00011775"/>
    </source>
</evidence>
<keyword evidence="7 12" id="KW-0653">Protein transport</keyword>
<dbReference type="GO" id="GO:0006890">
    <property type="term" value="P:retrograde vesicle-mediated transport, Golgi to endoplasmic reticulum"/>
    <property type="evidence" value="ECO:0007669"/>
    <property type="project" value="UniProtKB-UniRule"/>
</dbReference>
<evidence type="ECO:0000256" key="9">
    <source>
        <dbReference type="ARBA" id="ARBA00023136"/>
    </source>
</evidence>
<keyword evidence="6 12" id="KW-0931">ER-Golgi transport</keyword>
<sequence length="138" mass="16120">MSCFDNITRIHCILIYTKDKNKIVSRYYTDYIPETQRESFESSIFDYSTNLQDSSIFEKDGYIVVTSSFYDLISFFISDKKCNELILFETQDILYSLLDNAFNGKVDSENLRKNIGEVFLILDDLIDQGYPFAIEATF</sequence>
<dbReference type="Gene3D" id="3.30.450.60">
    <property type="match status" value="1"/>
</dbReference>
<dbReference type="PANTHER" id="PTHR11043">
    <property type="entry name" value="ZETA-COAT PROTEIN"/>
    <property type="match status" value="1"/>
</dbReference>
<dbReference type="InterPro" id="IPR011012">
    <property type="entry name" value="Longin-like_dom_sf"/>
</dbReference>
<evidence type="ECO:0000256" key="1">
    <source>
        <dbReference type="ARBA" id="ARBA00004255"/>
    </source>
</evidence>
<evidence type="ECO:0000259" key="13">
    <source>
        <dbReference type="Pfam" id="PF01217"/>
    </source>
</evidence>
<dbReference type="InterPro" id="IPR039652">
    <property type="entry name" value="Coatomer_zeta"/>
</dbReference>
<dbReference type="RefSeq" id="XP_068358866.1">
    <property type="nucleotide sequence ID" value="XM_068504967.1"/>
</dbReference>
<accession>A0A1J4K438</accession>
<dbReference type="OrthoDB" id="10249988at2759"/>
<comment type="similarity">
    <text evidence="2 12">Belongs to the adaptor complexes small subunit family.</text>
</comment>
<dbReference type="GO" id="GO:0006891">
    <property type="term" value="P:intra-Golgi vesicle-mediated transport"/>
    <property type="evidence" value="ECO:0007669"/>
    <property type="project" value="TreeGrafter"/>
</dbReference>
<protein>
    <recommendedName>
        <fullName evidence="12">Coatomer subunit zeta</fullName>
    </recommendedName>
</protein>
<dbReference type="EMBL" id="MLAK01000748">
    <property type="protein sequence ID" value="OHT05730.1"/>
    <property type="molecule type" value="Genomic_DNA"/>
</dbReference>